<dbReference type="RefSeq" id="WP_157757555.1">
    <property type="nucleotide sequence ID" value="NZ_CP022203.1"/>
</dbReference>
<protein>
    <submittedName>
        <fullName evidence="1">Uncharacterized protein</fullName>
    </submittedName>
</protein>
<evidence type="ECO:0000313" key="2">
    <source>
        <dbReference type="Proteomes" id="UP000217343"/>
    </source>
</evidence>
<dbReference type="KEGG" id="mmas:MYMAC_005104"/>
<evidence type="ECO:0000313" key="1">
    <source>
        <dbReference type="EMBL" id="ATB49459.1"/>
    </source>
</evidence>
<dbReference type="Proteomes" id="UP000217343">
    <property type="component" value="Chromosome"/>
</dbReference>
<keyword evidence="2" id="KW-1185">Reference proteome</keyword>
<sequence length="78" mass="8284">MSSLNAATQVYVGSRWVENSAPAGGPWTVTDVDFKGVDVPGKGRVHHLTLARGPDESLRITTATLMASYTQAPEDVKA</sequence>
<dbReference type="EMBL" id="CP022203">
    <property type="protein sequence ID" value="ATB49459.1"/>
    <property type="molecule type" value="Genomic_DNA"/>
</dbReference>
<proteinExistence type="predicted"/>
<name>A0A250K024_9BACT</name>
<organism evidence="1 2">
    <name type="scientific">Corallococcus macrosporus DSM 14697</name>
    <dbReference type="NCBI Taxonomy" id="1189310"/>
    <lineage>
        <taxon>Bacteria</taxon>
        <taxon>Pseudomonadati</taxon>
        <taxon>Myxococcota</taxon>
        <taxon>Myxococcia</taxon>
        <taxon>Myxococcales</taxon>
        <taxon>Cystobacterineae</taxon>
        <taxon>Myxococcaceae</taxon>
        <taxon>Corallococcus</taxon>
    </lineage>
</organism>
<accession>A0A250K024</accession>
<reference evidence="1 2" key="1">
    <citation type="submission" date="2017-06" db="EMBL/GenBank/DDBJ databases">
        <title>Sequencing and comparative analysis of myxobacterial genomes.</title>
        <authorList>
            <person name="Rupp O."/>
            <person name="Goesmann A."/>
            <person name="Sogaard-Andersen L."/>
        </authorList>
    </citation>
    <scope>NUCLEOTIDE SEQUENCE [LARGE SCALE GENOMIC DNA]</scope>
    <source>
        <strain evidence="1 2">DSM 14697</strain>
    </source>
</reference>
<dbReference type="AlphaFoldDB" id="A0A250K024"/>
<gene>
    <name evidence="1" type="ORF">MYMAC_005104</name>
</gene>